<feature type="non-terminal residue" evidence="1">
    <location>
        <position position="36"/>
    </location>
</feature>
<comment type="caution">
    <text evidence="1">The sequence shown here is derived from an EMBL/GenBank/DDBJ whole genome shotgun (WGS) entry which is preliminary data.</text>
</comment>
<dbReference type="EMBL" id="AEAG01002996">
    <property type="protein sequence ID" value="EGH26887.1"/>
    <property type="molecule type" value="Genomic_DNA"/>
</dbReference>
<evidence type="ECO:0000313" key="1">
    <source>
        <dbReference type="EMBL" id="EGH26887.1"/>
    </source>
</evidence>
<accession>A0A656GMP2</accession>
<evidence type="ECO:0000313" key="2">
    <source>
        <dbReference type="Proteomes" id="UP000003465"/>
    </source>
</evidence>
<gene>
    <name evidence="1" type="ORF">PSYMO_37586</name>
</gene>
<reference evidence="1 2" key="1">
    <citation type="journal article" date="2011" name="PLoS Pathog.">
        <title>Dynamic evolution of pathogenicity revealed by sequencing and comparative genomics of 19 Pseudomonas syringae isolates.</title>
        <authorList>
            <person name="Baltrus D.A."/>
            <person name="Nishimura M.T."/>
            <person name="Romanchuk A."/>
            <person name="Chang J.H."/>
            <person name="Mukhtar M.S."/>
            <person name="Cherkis K."/>
            <person name="Roach J."/>
            <person name="Grant S.R."/>
            <person name="Jones C.D."/>
            <person name="Dangl J.L."/>
        </authorList>
    </citation>
    <scope>NUCLEOTIDE SEQUENCE [LARGE SCALE GENOMIC DNA]</scope>
    <source>
        <strain evidence="1 2">301020</strain>
    </source>
</reference>
<protein>
    <submittedName>
        <fullName evidence="1">Uncharacterized protein</fullName>
    </submittedName>
</protein>
<sequence>SGLVRDLPVTGSKTSRIGLSGAAEAAYSGAASQPIA</sequence>
<dbReference type="Proteomes" id="UP000003465">
    <property type="component" value="Unassembled WGS sequence"/>
</dbReference>
<dbReference type="AlphaFoldDB" id="A0A656GMP2"/>
<name>A0A656GMP2_PSEA0</name>
<organism evidence="1 2">
    <name type="scientific">Pseudomonas amygdali pv. mori str. 301020</name>
    <dbReference type="NCBI Taxonomy" id="629261"/>
    <lineage>
        <taxon>Bacteria</taxon>
        <taxon>Pseudomonadati</taxon>
        <taxon>Pseudomonadota</taxon>
        <taxon>Gammaproteobacteria</taxon>
        <taxon>Pseudomonadales</taxon>
        <taxon>Pseudomonadaceae</taxon>
        <taxon>Pseudomonas</taxon>
        <taxon>Pseudomonas amygdali</taxon>
    </lineage>
</organism>
<feature type="non-terminal residue" evidence="1">
    <location>
        <position position="1"/>
    </location>
</feature>
<proteinExistence type="predicted"/>